<accession>A0AAW1UHN6</accession>
<keyword evidence="2" id="KW-1185">Reference proteome</keyword>
<sequence>FKLSFKSFVDIIHDAFEACCPLKKITNSTDQRKKWITPEIIRAKHDLKNLYWLYVNLKCQYTFDLYKKAKVSYSSLVSNSRFNYHSELIDQSENKNKTIWWLVSELTGHKVKKQQSAELVVDGVSFRETDELSEIFADYFSTVAETSINRYYVQHMYYFSHVEYEFFLLSTLKARSGRGHKCTQKQKMYW</sequence>
<comment type="caution">
    <text evidence="1">The sequence shown here is derived from an EMBL/GenBank/DDBJ whole genome shotgun (WGS) entry which is preliminary data.</text>
</comment>
<gene>
    <name evidence="1" type="ORF">WA026_006715</name>
</gene>
<evidence type="ECO:0000313" key="2">
    <source>
        <dbReference type="Proteomes" id="UP001431783"/>
    </source>
</evidence>
<dbReference type="Proteomes" id="UP001431783">
    <property type="component" value="Unassembled WGS sequence"/>
</dbReference>
<feature type="non-terminal residue" evidence="1">
    <location>
        <position position="1"/>
    </location>
</feature>
<organism evidence="1 2">
    <name type="scientific">Henosepilachna vigintioctopunctata</name>
    <dbReference type="NCBI Taxonomy" id="420089"/>
    <lineage>
        <taxon>Eukaryota</taxon>
        <taxon>Metazoa</taxon>
        <taxon>Ecdysozoa</taxon>
        <taxon>Arthropoda</taxon>
        <taxon>Hexapoda</taxon>
        <taxon>Insecta</taxon>
        <taxon>Pterygota</taxon>
        <taxon>Neoptera</taxon>
        <taxon>Endopterygota</taxon>
        <taxon>Coleoptera</taxon>
        <taxon>Polyphaga</taxon>
        <taxon>Cucujiformia</taxon>
        <taxon>Coccinelloidea</taxon>
        <taxon>Coccinellidae</taxon>
        <taxon>Epilachninae</taxon>
        <taxon>Epilachnini</taxon>
        <taxon>Henosepilachna</taxon>
    </lineage>
</organism>
<proteinExistence type="predicted"/>
<name>A0AAW1UHN6_9CUCU</name>
<evidence type="ECO:0000313" key="1">
    <source>
        <dbReference type="EMBL" id="KAK9879650.1"/>
    </source>
</evidence>
<reference evidence="1 2" key="1">
    <citation type="submission" date="2023-03" db="EMBL/GenBank/DDBJ databases">
        <title>Genome insight into feeding habits of ladybird beetles.</title>
        <authorList>
            <person name="Li H.-S."/>
            <person name="Huang Y.-H."/>
            <person name="Pang H."/>
        </authorList>
    </citation>
    <scope>NUCLEOTIDE SEQUENCE [LARGE SCALE GENOMIC DNA]</scope>
    <source>
        <strain evidence="1">SYSU_2023b</strain>
        <tissue evidence="1">Whole body</tissue>
    </source>
</reference>
<dbReference type="EMBL" id="JARQZJ010000062">
    <property type="protein sequence ID" value="KAK9879650.1"/>
    <property type="molecule type" value="Genomic_DNA"/>
</dbReference>
<dbReference type="AlphaFoldDB" id="A0AAW1UHN6"/>
<protein>
    <submittedName>
        <fullName evidence="1">Uncharacterized protein</fullName>
    </submittedName>
</protein>